<sequence length="224" mass="24123">MGTLLLVRHGQATWESGDEDTLSPLGWEQSRLLGGALASRGVTPDIVVRGTLGTQRETTEGLVEAAGWTPRVVVDERWDEYDRDGVLRDRIPTMVGGGAPEPQQFQQWMQAAMLRWTSGEHHDYGESFADFALRTHGALLDAADRAGSTSTVVVVTSGGPIAWLTAALIGLWAPELPPSELAGAWSRLHPVVVNSSVTKVTVGLRGVRLVSFNEHTHLEAGPCP</sequence>
<evidence type="ECO:0000313" key="2">
    <source>
        <dbReference type="EMBL" id="MDT9592874.1"/>
    </source>
</evidence>
<dbReference type="InterPro" id="IPR029033">
    <property type="entry name" value="His_PPase_superfam"/>
</dbReference>
<dbReference type="Gene3D" id="3.40.50.1240">
    <property type="entry name" value="Phosphoglycerate mutase-like"/>
    <property type="match status" value="1"/>
</dbReference>
<dbReference type="SUPFAM" id="SSF53254">
    <property type="entry name" value="Phosphoglycerate mutase-like"/>
    <property type="match status" value="1"/>
</dbReference>
<dbReference type="Pfam" id="PF00300">
    <property type="entry name" value="His_Phos_1"/>
    <property type="match status" value="1"/>
</dbReference>
<keyword evidence="3" id="KW-1185">Reference proteome</keyword>
<name>A0ABU3PUM5_9ACTN</name>
<evidence type="ECO:0000313" key="3">
    <source>
        <dbReference type="Proteomes" id="UP001268542"/>
    </source>
</evidence>
<protein>
    <submittedName>
        <fullName evidence="2">Histidine phosphatase family protein</fullName>
    </submittedName>
</protein>
<keyword evidence="1" id="KW-0378">Hydrolase</keyword>
<reference evidence="2 3" key="1">
    <citation type="submission" date="2023-08" db="EMBL/GenBank/DDBJ databases">
        <title>Nocardioides seae sp. nov., a bacterium isolated from a soil.</title>
        <authorList>
            <person name="Wang X."/>
        </authorList>
    </citation>
    <scope>NUCLEOTIDE SEQUENCE [LARGE SCALE GENOMIC DNA]</scope>
    <source>
        <strain evidence="2 3">YZH12</strain>
    </source>
</reference>
<comment type="caution">
    <text evidence="2">The sequence shown here is derived from an EMBL/GenBank/DDBJ whole genome shotgun (WGS) entry which is preliminary data.</text>
</comment>
<dbReference type="RefSeq" id="WP_315732307.1">
    <property type="nucleotide sequence ID" value="NZ_JAVYII010000003.1"/>
</dbReference>
<dbReference type="EMBL" id="JAVYII010000003">
    <property type="protein sequence ID" value="MDT9592874.1"/>
    <property type="molecule type" value="Genomic_DNA"/>
</dbReference>
<dbReference type="PANTHER" id="PTHR20935">
    <property type="entry name" value="PHOSPHOGLYCERATE MUTASE-RELATED"/>
    <property type="match status" value="1"/>
</dbReference>
<evidence type="ECO:0000256" key="1">
    <source>
        <dbReference type="ARBA" id="ARBA00022801"/>
    </source>
</evidence>
<accession>A0ABU3PUM5</accession>
<dbReference type="SMART" id="SM00855">
    <property type="entry name" value="PGAM"/>
    <property type="match status" value="1"/>
</dbReference>
<proteinExistence type="predicted"/>
<dbReference type="PANTHER" id="PTHR20935:SF0">
    <property type="entry name" value="SERINE_THREONINE-PROTEIN PHOSPHATASE PGAM5, MITOCHONDRIAL"/>
    <property type="match status" value="1"/>
</dbReference>
<dbReference type="Proteomes" id="UP001268542">
    <property type="component" value="Unassembled WGS sequence"/>
</dbReference>
<dbReference type="InterPro" id="IPR013078">
    <property type="entry name" value="His_Pase_superF_clade-1"/>
</dbReference>
<organism evidence="2 3">
    <name type="scientific">Nocardioides imazamoxiresistens</name>
    <dbReference type="NCBI Taxonomy" id="3231893"/>
    <lineage>
        <taxon>Bacteria</taxon>
        <taxon>Bacillati</taxon>
        <taxon>Actinomycetota</taxon>
        <taxon>Actinomycetes</taxon>
        <taxon>Propionibacteriales</taxon>
        <taxon>Nocardioidaceae</taxon>
        <taxon>Nocardioides</taxon>
    </lineage>
</organism>
<gene>
    <name evidence="2" type="ORF">RDV89_07330</name>
</gene>
<dbReference type="CDD" id="cd07067">
    <property type="entry name" value="HP_PGM_like"/>
    <property type="match status" value="1"/>
</dbReference>
<dbReference type="InterPro" id="IPR051021">
    <property type="entry name" value="Mito_Ser/Thr_phosphatase"/>
</dbReference>